<keyword evidence="9" id="KW-0862">Zinc</keyword>
<feature type="domain" description="Integrase catalytic" evidence="12">
    <location>
        <begin position="143"/>
        <end position="264"/>
    </location>
</feature>
<keyword evidence="4" id="KW-0540">Nuclease</keyword>
<evidence type="ECO:0000256" key="2">
    <source>
        <dbReference type="ARBA" id="ARBA00022679"/>
    </source>
</evidence>
<dbReference type="PROSITE" id="PS50879">
    <property type="entry name" value="RNASE_H_1"/>
    <property type="match status" value="1"/>
</dbReference>
<feature type="non-terminal residue" evidence="13">
    <location>
        <position position="264"/>
    </location>
</feature>
<dbReference type="Gene3D" id="3.30.420.10">
    <property type="entry name" value="Ribonuclease H-like superfamily/Ribonuclease H"/>
    <property type="match status" value="2"/>
</dbReference>
<accession>A0A093ELB1</accession>
<proteinExistence type="predicted"/>
<evidence type="ECO:0000256" key="1">
    <source>
        <dbReference type="ARBA" id="ARBA00012493"/>
    </source>
</evidence>
<dbReference type="PANTHER" id="PTHR41694:SF3">
    <property type="entry name" value="RNA-DIRECTED DNA POLYMERASE-RELATED"/>
    <property type="match status" value="1"/>
</dbReference>
<dbReference type="AlphaFoldDB" id="A0A093ELB1"/>
<reference evidence="13 14" key="1">
    <citation type="submission" date="2014-04" db="EMBL/GenBank/DDBJ databases">
        <title>Genome evolution of avian class.</title>
        <authorList>
            <person name="Zhang G."/>
            <person name="Li C."/>
        </authorList>
    </citation>
    <scope>NUCLEOTIDE SEQUENCE [LARGE SCALE GENOMIC DNA]</scope>
    <source>
        <strain evidence="13">BGI_N341</strain>
    </source>
</reference>
<keyword evidence="3" id="KW-0548">Nucleotidyltransferase</keyword>
<keyword evidence="14" id="KW-1185">Reference proteome</keyword>
<organism evidence="13 14">
    <name type="scientific">Tyto alba</name>
    <name type="common">Barn owl</name>
    <dbReference type="NCBI Taxonomy" id="56313"/>
    <lineage>
        <taxon>Eukaryota</taxon>
        <taxon>Metazoa</taxon>
        <taxon>Chordata</taxon>
        <taxon>Craniata</taxon>
        <taxon>Vertebrata</taxon>
        <taxon>Euteleostomi</taxon>
        <taxon>Archelosauria</taxon>
        <taxon>Archosauria</taxon>
        <taxon>Dinosauria</taxon>
        <taxon>Saurischia</taxon>
        <taxon>Theropoda</taxon>
        <taxon>Coelurosauria</taxon>
        <taxon>Aves</taxon>
        <taxon>Neognathae</taxon>
        <taxon>Neoaves</taxon>
        <taxon>Telluraves</taxon>
        <taxon>Strigiformes</taxon>
        <taxon>Tytonidae</taxon>
        <taxon>Tyto</taxon>
    </lineage>
</organism>
<dbReference type="Gene3D" id="1.10.10.200">
    <property type="match status" value="1"/>
</dbReference>
<dbReference type="Pfam" id="PF00665">
    <property type="entry name" value="rve"/>
    <property type="match status" value="1"/>
</dbReference>
<evidence type="ECO:0000256" key="3">
    <source>
        <dbReference type="ARBA" id="ARBA00022695"/>
    </source>
</evidence>
<name>A0A093ELB1_TYTAL</name>
<sequence>ELPAVVWAFGTWNEERINVVTDSLYVAGVVQRIEDAQIKDTRNLRLGQLFRQLRSLLQMRQHPYAIIHIRSHMWNHGLGEGNQRADELVAAPVSDFVKARESHSNFHQNARGLRTQFNLTAEEAKGIVRACPQCSHHGPGLGAGVNPRGLSSNEIWPMDVTHVPALGRLKYLHVTIDTHSHFVWATPQTGEKAGHVTRHLTSCFAVMGVPQQIKTDNGPTYRSEKMRKFCQLWGIQHVTSIPHSPTGQAVVERMNQTVKHYLKK</sequence>
<keyword evidence="7" id="KW-0378">Hydrolase</keyword>
<keyword evidence="6" id="KW-0255">Endonuclease</keyword>
<feature type="non-terminal residue" evidence="13">
    <location>
        <position position="1"/>
    </location>
</feature>
<dbReference type="GO" id="GO:0004523">
    <property type="term" value="F:RNA-DNA hybrid ribonuclease activity"/>
    <property type="evidence" value="ECO:0007669"/>
    <property type="project" value="InterPro"/>
</dbReference>
<dbReference type="InterPro" id="IPR003308">
    <property type="entry name" value="Integrase_Zn-bd_dom_N"/>
</dbReference>
<dbReference type="EMBL" id="KK370794">
    <property type="protein sequence ID" value="KFV43486.1"/>
    <property type="molecule type" value="Genomic_DNA"/>
</dbReference>
<evidence type="ECO:0000256" key="7">
    <source>
        <dbReference type="ARBA" id="ARBA00022801"/>
    </source>
</evidence>
<dbReference type="GO" id="GO:0015074">
    <property type="term" value="P:DNA integration"/>
    <property type="evidence" value="ECO:0007669"/>
    <property type="project" value="InterPro"/>
</dbReference>
<dbReference type="Pfam" id="PF02022">
    <property type="entry name" value="Integrase_Zn"/>
    <property type="match status" value="1"/>
</dbReference>
<gene>
    <name evidence="13" type="ORF">N341_01046</name>
</gene>
<evidence type="ECO:0000256" key="8">
    <source>
        <dbReference type="ARBA" id="ARBA00022918"/>
    </source>
</evidence>
<evidence type="ECO:0000313" key="13">
    <source>
        <dbReference type="EMBL" id="KFV43486.1"/>
    </source>
</evidence>
<evidence type="ECO:0000256" key="4">
    <source>
        <dbReference type="ARBA" id="ARBA00022722"/>
    </source>
</evidence>
<dbReference type="InterPro" id="IPR012337">
    <property type="entry name" value="RNaseH-like_sf"/>
</dbReference>
<feature type="domain" description="RNase H type-1" evidence="11">
    <location>
        <begin position="1"/>
        <end position="94"/>
    </location>
</feature>
<dbReference type="EC" id="2.7.7.49" evidence="1"/>
<evidence type="ECO:0000256" key="5">
    <source>
        <dbReference type="ARBA" id="ARBA00022723"/>
    </source>
</evidence>
<dbReference type="SUPFAM" id="SSF53098">
    <property type="entry name" value="Ribonuclease H-like"/>
    <property type="match status" value="2"/>
</dbReference>
<evidence type="ECO:0000256" key="9">
    <source>
        <dbReference type="PROSITE-ProRule" id="PRU00450"/>
    </source>
</evidence>
<dbReference type="PROSITE" id="PS50876">
    <property type="entry name" value="ZF_INTEGRASE"/>
    <property type="match status" value="1"/>
</dbReference>
<keyword evidence="9" id="KW-0863">Zinc-finger</keyword>
<evidence type="ECO:0000259" key="11">
    <source>
        <dbReference type="PROSITE" id="PS50879"/>
    </source>
</evidence>
<keyword evidence="5" id="KW-0479">Metal-binding</keyword>
<dbReference type="PROSITE" id="PS50994">
    <property type="entry name" value="INTEGRASE"/>
    <property type="match status" value="1"/>
</dbReference>
<dbReference type="InterPro" id="IPR001584">
    <property type="entry name" value="Integrase_cat-core"/>
</dbReference>
<keyword evidence="8" id="KW-0695">RNA-directed DNA polymerase</keyword>
<evidence type="ECO:0000259" key="12">
    <source>
        <dbReference type="PROSITE" id="PS50994"/>
    </source>
</evidence>
<dbReference type="GO" id="GO:0003964">
    <property type="term" value="F:RNA-directed DNA polymerase activity"/>
    <property type="evidence" value="ECO:0007669"/>
    <property type="project" value="UniProtKB-KW"/>
</dbReference>
<dbReference type="GO" id="GO:0008270">
    <property type="term" value="F:zinc ion binding"/>
    <property type="evidence" value="ECO:0007669"/>
    <property type="project" value="UniProtKB-KW"/>
</dbReference>
<dbReference type="InterPro" id="IPR036397">
    <property type="entry name" value="RNaseH_sf"/>
</dbReference>
<evidence type="ECO:0000313" key="14">
    <source>
        <dbReference type="Proteomes" id="UP000054190"/>
    </source>
</evidence>
<evidence type="ECO:0000256" key="6">
    <source>
        <dbReference type="ARBA" id="ARBA00022759"/>
    </source>
</evidence>
<dbReference type="GO" id="GO:0035613">
    <property type="term" value="F:RNA stem-loop binding"/>
    <property type="evidence" value="ECO:0007669"/>
    <property type="project" value="TreeGrafter"/>
</dbReference>
<dbReference type="Proteomes" id="UP000054190">
    <property type="component" value="Unassembled WGS sequence"/>
</dbReference>
<dbReference type="InterPro" id="IPR017856">
    <property type="entry name" value="Integrase-like_N"/>
</dbReference>
<evidence type="ECO:0000259" key="10">
    <source>
        <dbReference type="PROSITE" id="PS50876"/>
    </source>
</evidence>
<dbReference type="PANTHER" id="PTHR41694">
    <property type="entry name" value="ENDOGENOUS RETROVIRUS GROUP K MEMBER POL PROTEIN"/>
    <property type="match status" value="1"/>
</dbReference>
<dbReference type="Pfam" id="PF00075">
    <property type="entry name" value="RNase_H"/>
    <property type="match status" value="1"/>
</dbReference>
<feature type="domain" description="Integrase-type" evidence="10">
    <location>
        <begin position="94"/>
        <end position="135"/>
    </location>
</feature>
<protein>
    <recommendedName>
        <fullName evidence="1">RNA-directed DNA polymerase</fullName>
        <ecNumber evidence="1">2.7.7.49</ecNumber>
    </recommendedName>
</protein>
<dbReference type="SUPFAM" id="SSF46919">
    <property type="entry name" value="N-terminal Zn binding domain of HIV integrase"/>
    <property type="match status" value="1"/>
</dbReference>
<keyword evidence="2" id="KW-0808">Transferase</keyword>
<dbReference type="InterPro" id="IPR002156">
    <property type="entry name" value="RNaseH_domain"/>
</dbReference>